<proteinExistence type="predicted"/>
<evidence type="ECO:0000313" key="1">
    <source>
        <dbReference type="EMBL" id="TRU66814.1"/>
    </source>
</evidence>
<evidence type="ECO:0000313" key="2">
    <source>
        <dbReference type="Proteomes" id="UP000320674"/>
    </source>
</evidence>
<name>A0A552H6F3_MICVR</name>
<dbReference type="EMBL" id="SFAZ01000334">
    <property type="protein sequence ID" value="TRU66814.1"/>
    <property type="molecule type" value="Genomic_DNA"/>
</dbReference>
<reference evidence="1 2" key="1">
    <citation type="submission" date="2019-01" db="EMBL/GenBank/DDBJ databases">
        <title>Coherence of Microcystis species and biogeography revealed through population genomics.</title>
        <authorList>
            <person name="Perez-Carrascal O.M."/>
            <person name="Terrat Y."/>
            <person name="Giani A."/>
            <person name="Fortin N."/>
            <person name="Tromas N."/>
            <person name="Shapiro B.J."/>
        </authorList>
    </citation>
    <scope>NUCLEOTIDE SEQUENCE [LARGE SCALE GENOMIC DNA]</scope>
    <source>
        <strain evidence="1">Mv_BB_P_19951000_S68D</strain>
    </source>
</reference>
<dbReference type="Proteomes" id="UP000320674">
    <property type="component" value="Unassembled WGS sequence"/>
</dbReference>
<sequence>MFTEKDFWDYFSEETIIIDLISTQKPEEPRDAHSVAYVPNSSPIKVYPLDNREITRLKSYPPVRKTSPTFLTIVGKMSAKFCLLFSRLFAIIFL</sequence>
<dbReference type="AlphaFoldDB" id="A0A552H6F3"/>
<protein>
    <submittedName>
        <fullName evidence="1">Uncharacterized protein</fullName>
    </submittedName>
</protein>
<organism evidence="1 2">
    <name type="scientific">Microcystis viridis Mv_BB_P_19951000_S68D</name>
    <dbReference type="NCBI Taxonomy" id="2486270"/>
    <lineage>
        <taxon>Bacteria</taxon>
        <taxon>Bacillati</taxon>
        <taxon>Cyanobacteriota</taxon>
        <taxon>Cyanophyceae</taxon>
        <taxon>Oscillatoriophycideae</taxon>
        <taxon>Chroococcales</taxon>
        <taxon>Microcystaceae</taxon>
        <taxon>Microcystis</taxon>
    </lineage>
</organism>
<accession>A0A552H6F3</accession>
<comment type="caution">
    <text evidence="1">The sequence shown here is derived from an EMBL/GenBank/DDBJ whole genome shotgun (WGS) entry which is preliminary data.</text>
</comment>
<gene>
    <name evidence="1" type="ORF">EWV77_23860</name>
</gene>